<dbReference type="Proteomes" id="UP000005332">
    <property type="component" value="Unassembled WGS sequence"/>
</dbReference>
<dbReference type="AlphaFoldDB" id="G4CZE3"/>
<dbReference type="EMBL" id="AGBA01000015">
    <property type="protein sequence ID" value="EGY76862.1"/>
    <property type="molecule type" value="Genomic_DNA"/>
</dbReference>
<dbReference type="PATRIC" id="fig|997355.3.peg.1785"/>
<keyword evidence="2" id="KW-1185">Reference proteome</keyword>
<reference evidence="1 2" key="1">
    <citation type="submission" date="2011-06" db="EMBL/GenBank/DDBJ databases">
        <authorList>
            <person name="Muzny D."/>
            <person name="Qin X."/>
            <person name="Deng J."/>
            <person name="Jiang H."/>
            <person name="Liu Y."/>
            <person name="Qu J."/>
            <person name="Song X.-Z."/>
            <person name="Zhang L."/>
            <person name="Thornton R."/>
            <person name="Coyle M."/>
            <person name="Francisco L."/>
            <person name="Jackson L."/>
            <person name="Javaid M."/>
            <person name="Korchina V."/>
            <person name="Kovar C."/>
            <person name="Mata R."/>
            <person name="Mathew T."/>
            <person name="Ngo R."/>
            <person name="Nguyen L."/>
            <person name="Nguyen N."/>
            <person name="Okwuonu G."/>
            <person name="Ongeri F."/>
            <person name="Pham C."/>
            <person name="Simmons D."/>
            <person name="Wilczek-Boney K."/>
            <person name="Hale W."/>
            <person name="Jakkamsetti A."/>
            <person name="Pham P."/>
            <person name="Ruth R."/>
            <person name="San Lucas F."/>
            <person name="Warren J."/>
            <person name="Zhang J."/>
            <person name="Zhao Z."/>
            <person name="Zhou C."/>
            <person name="Zhu D."/>
            <person name="Lee S."/>
            <person name="Bess C."/>
            <person name="Blankenburg K."/>
            <person name="Forbes L."/>
            <person name="Fu Q."/>
            <person name="Gubbala S."/>
            <person name="Hirani K."/>
            <person name="Jayaseelan J.C."/>
            <person name="Lara F."/>
            <person name="Munidasa M."/>
            <person name="Palculict T."/>
            <person name="Patil S."/>
            <person name="Pu L.-L."/>
            <person name="Saada N."/>
            <person name="Tang L."/>
            <person name="Weissenberger G."/>
            <person name="Zhu Y."/>
            <person name="Hemphill L."/>
            <person name="Shang Y."/>
            <person name="Youmans B."/>
            <person name="Ayvaz T."/>
            <person name="Ross M."/>
            <person name="Santibanez J."/>
            <person name="Aqrawi P."/>
            <person name="Gross S."/>
            <person name="Joshi V."/>
            <person name="Fowler G."/>
            <person name="Nazareth L."/>
            <person name="Reid J."/>
            <person name="Worley K."/>
            <person name="Petrosino J."/>
            <person name="Highlander S."/>
            <person name="Gibbs R."/>
        </authorList>
    </citation>
    <scope>NUCLEOTIDE SEQUENCE [LARGE SCALE GENOMIC DNA]</scope>
    <source>
        <strain evidence="1 2">ATCC 25577</strain>
    </source>
</reference>
<dbReference type="EC" id="4.1.1.20" evidence="1"/>
<evidence type="ECO:0000313" key="1">
    <source>
        <dbReference type="EMBL" id="EGY76862.1"/>
    </source>
</evidence>
<evidence type="ECO:0000313" key="2">
    <source>
        <dbReference type="Proteomes" id="UP000005332"/>
    </source>
</evidence>
<keyword evidence="1" id="KW-0456">Lyase</keyword>
<dbReference type="RefSeq" id="WP_004811356.1">
    <property type="nucleotide sequence ID" value="NZ_JH165054.1"/>
</dbReference>
<gene>
    <name evidence="1" type="primary">lysA2</name>
    <name evidence="1" type="ORF">HMPREF9153_1815</name>
</gene>
<sequence>MTDDLRRRTVVDASMGAIMAPLAARATRATASEHGDFTIVVVDSQMSDGQYWLSLGAVRRLGDI</sequence>
<organism evidence="1 2">
    <name type="scientific">Cutibacterium avidum ATCC 25577</name>
    <dbReference type="NCBI Taxonomy" id="997355"/>
    <lineage>
        <taxon>Bacteria</taxon>
        <taxon>Bacillati</taxon>
        <taxon>Actinomycetota</taxon>
        <taxon>Actinomycetes</taxon>
        <taxon>Propionibacteriales</taxon>
        <taxon>Propionibacteriaceae</taxon>
        <taxon>Cutibacterium</taxon>
    </lineage>
</organism>
<dbReference type="GO" id="GO:0008836">
    <property type="term" value="F:diaminopimelate decarboxylase activity"/>
    <property type="evidence" value="ECO:0007669"/>
    <property type="project" value="UniProtKB-EC"/>
</dbReference>
<accession>G4CZE3</accession>
<comment type="caution">
    <text evidence="1">The sequence shown here is derived from an EMBL/GenBank/DDBJ whole genome shotgun (WGS) entry which is preliminary data.</text>
</comment>
<name>G4CZE3_9ACTN</name>
<proteinExistence type="predicted"/>
<dbReference type="HOGENOM" id="CLU_2864214_0_0_11"/>
<protein>
    <submittedName>
        <fullName evidence="1">Diaminopimelate decarboxylase</fullName>
        <ecNumber evidence="1">4.1.1.20</ecNumber>
    </submittedName>
</protein>